<dbReference type="InterPro" id="IPR032675">
    <property type="entry name" value="LRR_dom_sf"/>
</dbReference>
<dbReference type="SUPFAM" id="SSF52047">
    <property type="entry name" value="RNI-like"/>
    <property type="match status" value="1"/>
</dbReference>
<evidence type="ECO:0000313" key="2">
    <source>
        <dbReference type="EMBL" id="CAD9947925.1"/>
    </source>
</evidence>
<name>A0A7S2VBB6_9STRA</name>
<dbReference type="EMBL" id="HBHT01005956">
    <property type="protein sequence ID" value="CAD9947925.1"/>
    <property type="molecule type" value="Transcribed_RNA"/>
</dbReference>
<evidence type="ECO:0000256" key="1">
    <source>
        <dbReference type="SAM" id="MobiDB-lite"/>
    </source>
</evidence>
<gene>
    <name evidence="2" type="ORF">APAL1065_LOCUS3937</name>
</gene>
<protein>
    <submittedName>
        <fullName evidence="2">Uncharacterized protein</fullName>
    </submittedName>
</protein>
<sequence>MDVIWKNLSDNHPSCKRLALYSQSDPGTGATFAVRCNSLMGVTSEENFLNDAMYLVEGVLPLNETLQSVEMEWSFLSHLEEEDRDSFIRGVASLKNLEEISIRGSMTEESRMRFRTLLQIPECAKKLKHLAIEVDELHVDDPAELGLAALLFLRCQHLESFHVRGLMPAPESETRQQAASDFDCSILLSALGKLPTLHTVHISRNQENPKTVSASALRDLCSLPSLQSLSLMNMGLTDKHCKIFKKTLYNSQHVHSLILVDNPAITEKGNKALLRLLEKNRSIYNSTFGTDSETIHRTSQLVHLHLNRCGRAKVQAPTNMPTWMDYLSKINETVPEELELDTLFLAVQENPEMIVQHCAKRDEMVRQHQLKQAQAVPEPKVTEPLEPVSVAAAVLQEEDDEEVVEEETVERVEQAKVAAPITHQPPKKLPTRKDIAVLNAWESPNHAFPTLLTSHSLDSSIMSPQQPYQQYVQPLPMQELDQLVQRWQQEAADRQQQQATQRQAQRTNLAEDLQQGHQQEQQHHDSVDSCNQNRGPQETAACGPAHNIDPPEDALLVSVGQSNCPLRDKHASPQATCPEPSLEMDEKNLPILEPKSEQDPTSATTLTQRQPDGDTVSDVAEGWAELERITNEIFRRLLDESCWVAPSNGSPMPPRKIVV</sequence>
<feature type="compositionally biased region" description="Polar residues" evidence="1">
    <location>
        <begin position="599"/>
        <end position="610"/>
    </location>
</feature>
<organism evidence="2">
    <name type="scientific">Entomoneis paludosa</name>
    <dbReference type="NCBI Taxonomy" id="265537"/>
    <lineage>
        <taxon>Eukaryota</taxon>
        <taxon>Sar</taxon>
        <taxon>Stramenopiles</taxon>
        <taxon>Ochrophyta</taxon>
        <taxon>Bacillariophyta</taxon>
        <taxon>Bacillariophyceae</taxon>
        <taxon>Bacillariophycidae</taxon>
        <taxon>Entomoneidaceae</taxon>
        <taxon>Entomoneis</taxon>
    </lineage>
</organism>
<feature type="region of interest" description="Disordered" evidence="1">
    <location>
        <begin position="593"/>
        <end position="616"/>
    </location>
</feature>
<dbReference type="AlphaFoldDB" id="A0A7S2VBB6"/>
<reference evidence="2" key="1">
    <citation type="submission" date="2021-01" db="EMBL/GenBank/DDBJ databases">
        <authorList>
            <person name="Corre E."/>
            <person name="Pelletier E."/>
            <person name="Niang G."/>
            <person name="Scheremetjew M."/>
            <person name="Finn R."/>
            <person name="Kale V."/>
            <person name="Holt S."/>
            <person name="Cochrane G."/>
            <person name="Meng A."/>
            <person name="Brown T."/>
            <person name="Cohen L."/>
        </authorList>
    </citation>
    <scope>NUCLEOTIDE SEQUENCE</scope>
    <source>
        <strain evidence="2">CCMP125</strain>
    </source>
</reference>
<accession>A0A7S2VBB6</accession>
<feature type="compositionally biased region" description="Low complexity" evidence="1">
    <location>
        <begin position="494"/>
        <end position="506"/>
    </location>
</feature>
<proteinExistence type="predicted"/>
<feature type="region of interest" description="Disordered" evidence="1">
    <location>
        <begin position="494"/>
        <end position="549"/>
    </location>
</feature>
<dbReference type="Gene3D" id="3.80.10.10">
    <property type="entry name" value="Ribonuclease Inhibitor"/>
    <property type="match status" value="1"/>
</dbReference>